<dbReference type="AlphaFoldDB" id="A0A2M9CJL0"/>
<proteinExistence type="predicted"/>
<evidence type="ECO:0000313" key="1">
    <source>
        <dbReference type="EMBL" id="PJJ72082.1"/>
    </source>
</evidence>
<dbReference type="EMBL" id="PGFF01000001">
    <property type="protein sequence ID" value="PJJ72082.1"/>
    <property type="molecule type" value="Genomic_DNA"/>
</dbReference>
<evidence type="ECO:0000313" key="2">
    <source>
        <dbReference type="Proteomes" id="UP000228758"/>
    </source>
</evidence>
<gene>
    <name evidence="1" type="ORF">CLV46_1645</name>
</gene>
<name>A0A2M9CJL0_9MICO</name>
<keyword evidence="2" id="KW-1185">Reference proteome</keyword>
<accession>A0A2M9CJL0</accession>
<organism evidence="1 2">
    <name type="scientific">Diaminobutyricimonas aerilata</name>
    <dbReference type="NCBI Taxonomy" id="1162967"/>
    <lineage>
        <taxon>Bacteria</taxon>
        <taxon>Bacillati</taxon>
        <taxon>Actinomycetota</taxon>
        <taxon>Actinomycetes</taxon>
        <taxon>Micrococcales</taxon>
        <taxon>Microbacteriaceae</taxon>
        <taxon>Diaminobutyricimonas</taxon>
    </lineage>
</organism>
<dbReference type="Proteomes" id="UP000228758">
    <property type="component" value="Unassembled WGS sequence"/>
</dbReference>
<reference evidence="1 2" key="1">
    <citation type="submission" date="2017-11" db="EMBL/GenBank/DDBJ databases">
        <title>Genomic Encyclopedia of Archaeal and Bacterial Type Strains, Phase II (KMG-II): From Individual Species to Whole Genera.</title>
        <authorList>
            <person name="Goeker M."/>
        </authorList>
    </citation>
    <scope>NUCLEOTIDE SEQUENCE [LARGE SCALE GENOMIC DNA]</scope>
    <source>
        <strain evidence="1 2">DSM 27393</strain>
    </source>
</reference>
<sequence>MEIIPPDDRRYAAGPDPLVERADGARSQVLHSRRPMEVRPASTTARDLRRVKVREFRVITSHSADEILERISVVLGDAEFETVGAPASPLDSWAPVVEEFRAGKHHWAGSWAVQVFLLDRGRQRELVIMALGDGIVRRMGLWPWRTVSLTRSLAVARAAAIEVV</sequence>
<protein>
    <submittedName>
        <fullName evidence="1">Uncharacterized protein</fullName>
    </submittedName>
</protein>
<comment type="caution">
    <text evidence="1">The sequence shown here is derived from an EMBL/GenBank/DDBJ whole genome shotgun (WGS) entry which is preliminary data.</text>
</comment>